<dbReference type="Proteomes" id="UP000562027">
    <property type="component" value="Unassembled WGS sequence"/>
</dbReference>
<name>A0A840L954_9BURK</name>
<sequence>MKRFLSGRRRLVSLSLICMLGLLSACGGSSEEDGRYLIDGLGLSVNIDKTGLYDVEISGARNEVSVAANNTVAKLLITGFNNTIRVKPGASIQHIDFSGSGNTVYVPRGFKTRVSKAGANNDVIEV</sequence>
<evidence type="ECO:0000256" key="1">
    <source>
        <dbReference type="SAM" id="SignalP"/>
    </source>
</evidence>
<feature type="signal peptide" evidence="1">
    <location>
        <begin position="1"/>
        <end position="25"/>
    </location>
</feature>
<feature type="chain" id="PRO_5032459059" description="DUF3060 family protein" evidence="1">
    <location>
        <begin position="26"/>
        <end position="126"/>
    </location>
</feature>
<evidence type="ECO:0000313" key="3">
    <source>
        <dbReference type="Proteomes" id="UP000562027"/>
    </source>
</evidence>
<reference evidence="2 3" key="1">
    <citation type="submission" date="2020-08" db="EMBL/GenBank/DDBJ databases">
        <title>Functional genomics of gut bacteria from endangered species of beetles.</title>
        <authorList>
            <person name="Carlos-Shanley C."/>
        </authorList>
    </citation>
    <scope>NUCLEOTIDE SEQUENCE [LARGE SCALE GENOMIC DNA]</scope>
    <source>
        <strain evidence="2 3">S00239</strain>
    </source>
</reference>
<gene>
    <name evidence="2" type="ORF">HNP55_003160</name>
</gene>
<evidence type="ECO:0000313" key="2">
    <source>
        <dbReference type="EMBL" id="MBB4844616.1"/>
    </source>
</evidence>
<proteinExistence type="predicted"/>
<dbReference type="EMBL" id="JACHLP010000006">
    <property type="protein sequence ID" value="MBB4844616.1"/>
    <property type="molecule type" value="Genomic_DNA"/>
</dbReference>
<organism evidence="2 3">
    <name type="scientific">Roseateles oligotrophus</name>
    <dbReference type="NCBI Taxonomy" id="1769250"/>
    <lineage>
        <taxon>Bacteria</taxon>
        <taxon>Pseudomonadati</taxon>
        <taxon>Pseudomonadota</taxon>
        <taxon>Betaproteobacteria</taxon>
        <taxon>Burkholderiales</taxon>
        <taxon>Sphaerotilaceae</taxon>
        <taxon>Roseateles</taxon>
    </lineage>
</organism>
<comment type="caution">
    <text evidence="2">The sequence shown here is derived from an EMBL/GenBank/DDBJ whole genome shotgun (WGS) entry which is preliminary data.</text>
</comment>
<accession>A0A840L954</accession>
<dbReference type="Pfam" id="PF11259">
    <property type="entry name" value="DUF3060"/>
    <property type="match status" value="1"/>
</dbReference>
<keyword evidence="3" id="KW-1185">Reference proteome</keyword>
<evidence type="ECO:0008006" key="4">
    <source>
        <dbReference type="Google" id="ProtNLM"/>
    </source>
</evidence>
<keyword evidence="1" id="KW-0732">Signal</keyword>
<dbReference type="RefSeq" id="WP_184301295.1">
    <property type="nucleotide sequence ID" value="NZ_JACHLP010000006.1"/>
</dbReference>
<dbReference type="PROSITE" id="PS51257">
    <property type="entry name" value="PROKAR_LIPOPROTEIN"/>
    <property type="match status" value="1"/>
</dbReference>
<dbReference type="InterPro" id="IPR021417">
    <property type="entry name" value="DUF3060"/>
</dbReference>
<dbReference type="AlphaFoldDB" id="A0A840L954"/>
<protein>
    <recommendedName>
        <fullName evidence="4">DUF3060 family protein</fullName>
    </recommendedName>
</protein>